<dbReference type="GO" id="GO:0046854">
    <property type="term" value="P:phosphatidylinositol phosphate biosynthetic process"/>
    <property type="evidence" value="ECO:0007669"/>
    <property type="project" value="TreeGrafter"/>
</dbReference>
<dbReference type="OrthoDB" id="18937at2759"/>
<evidence type="ECO:0000256" key="3">
    <source>
        <dbReference type="ARBA" id="ARBA00022475"/>
    </source>
</evidence>
<dbReference type="PANTHER" id="PTHR31220">
    <property type="entry name" value="HYCCIN RELATED"/>
    <property type="match status" value="1"/>
</dbReference>
<accession>A0A7J7J5E3</accession>
<evidence type="ECO:0000313" key="9">
    <source>
        <dbReference type="Proteomes" id="UP000593567"/>
    </source>
</evidence>
<keyword evidence="4" id="KW-0963">Cytoplasm</keyword>
<dbReference type="GO" id="GO:0005886">
    <property type="term" value="C:plasma membrane"/>
    <property type="evidence" value="ECO:0007669"/>
    <property type="project" value="UniProtKB-SubCell"/>
</dbReference>
<comment type="similarity">
    <text evidence="6">Belongs to the Hyccin family.</text>
</comment>
<dbReference type="EMBL" id="VXIV02003141">
    <property type="protein sequence ID" value="KAF6020881.1"/>
    <property type="molecule type" value="Genomic_DNA"/>
</dbReference>
<proteinExistence type="inferred from homology"/>
<dbReference type="PANTHER" id="PTHR31220:SF1">
    <property type="entry name" value="GH21176P"/>
    <property type="match status" value="1"/>
</dbReference>
<reference evidence="8" key="1">
    <citation type="submission" date="2020-06" db="EMBL/GenBank/DDBJ databases">
        <title>Draft genome of Bugula neritina, a colonial animal packing powerful symbionts and potential medicines.</title>
        <authorList>
            <person name="Rayko M."/>
        </authorList>
    </citation>
    <scope>NUCLEOTIDE SEQUENCE [LARGE SCALE GENOMIC DNA]</scope>
    <source>
        <strain evidence="8">Kwan_BN1</strain>
    </source>
</reference>
<dbReference type="GO" id="GO:0005829">
    <property type="term" value="C:cytosol"/>
    <property type="evidence" value="ECO:0007669"/>
    <property type="project" value="UniProtKB-SubCell"/>
</dbReference>
<evidence type="ECO:0000256" key="7">
    <source>
        <dbReference type="SAM" id="MobiDB-lite"/>
    </source>
</evidence>
<comment type="subcellular location">
    <subcellularLocation>
        <location evidence="1">Cell membrane</location>
    </subcellularLocation>
    <subcellularLocation>
        <location evidence="2">Cytoplasm</location>
        <location evidence="2">Cytosol</location>
    </subcellularLocation>
</comment>
<keyword evidence="5" id="KW-0472">Membrane</keyword>
<dbReference type="Proteomes" id="UP000593567">
    <property type="component" value="Unassembled WGS sequence"/>
</dbReference>
<comment type="caution">
    <text evidence="8">The sequence shown here is derived from an EMBL/GenBank/DDBJ whole genome shotgun (WGS) entry which is preliminary data.</text>
</comment>
<name>A0A7J7J5E3_BUGNE</name>
<keyword evidence="9" id="KW-1185">Reference proteome</keyword>
<feature type="compositionally biased region" description="Basic and acidic residues" evidence="7">
    <location>
        <begin position="469"/>
        <end position="478"/>
    </location>
</feature>
<feature type="region of interest" description="Disordered" evidence="7">
    <location>
        <begin position="413"/>
        <end position="450"/>
    </location>
</feature>
<evidence type="ECO:0000256" key="2">
    <source>
        <dbReference type="ARBA" id="ARBA00004514"/>
    </source>
</evidence>
<gene>
    <name evidence="8" type="ORF">EB796_020796</name>
</gene>
<evidence type="ECO:0000256" key="4">
    <source>
        <dbReference type="ARBA" id="ARBA00022490"/>
    </source>
</evidence>
<feature type="region of interest" description="Disordered" evidence="7">
    <location>
        <begin position="469"/>
        <end position="510"/>
    </location>
</feature>
<dbReference type="GO" id="GO:0072659">
    <property type="term" value="P:protein localization to plasma membrane"/>
    <property type="evidence" value="ECO:0007669"/>
    <property type="project" value="TreeGrafter"/>
</dbReference>
<feature type="region of interest" description="Disordered" evidence="7">
    <location>
        <begin position="358"/>
        <end position="383"/>
    </location>
</feature>
<protein>
    <recommendedName>
        <fullName evidence="10">Hyccin</fullName>
    </recommendedName>
</protein>
<dbReference type="AlphaFoldDB" id="A0A7J7J5E3"/>
<feature type="compositionally biased region" description="Basic and acidic residues" evidence="7">
    <location>
        <begin position="413"/>
        <end position="443"/>
    </location>
</feature>
<evidence type="ECO:0000256" key="1">
    <source>
        <dbReference type="ARBA" id="ARBA00004236"/>
    </source>
</evidence>
<evidence type="ECO:0000256" key="6">
    <source>
        <dbReference type="ARBA" id="ARBA00034482"/>
    </source>
</evidence>
<evidence type="ECO:0000313" key="8">
    <source>
        <dbReference type="EMBL" id="KAF6020881.1"/>
    </source>
</evidence>
<feature type="compositionally biased region" description="Polar residues" evidence="7">
    <location>
        <begin position="480"/>
        <end position="489"/>
    </location>
</feature>
<evidence type="ECO:0000256" key="5">
    <source>
        <dbReference type="ARBA" id="ARBA00023136"/>
    </source>
</evidence>
<sequence>MNSTTMICVEVFEVMASEDPAISKKLKDWIKTTNEILLNDNNLDVADADAEQKELLSLSTSLFELFKKGLSPQLIGEVCQQLITLFRSKKRNLHLLVLEFIPLLIWSYLSTTQSSSTKVLAGLEACLLTLYNLNLQSEDGVQHITIPSLVNSSVYHEFGNITTQSLTESVLSKYDSGERKLPVGPFPQVEKLNAKNRLSVMSHLIRCYTKDIGLLSGHSHQSLCDLSIKVCCTGFKTYLAHSLLPRSSQPADTNLISRPRITTSPEFLCELLHGIYFVMFNSHPERGLQVLECIHQRANYELYSSVILITNAIRNSLEHNPSGQPYDGPMGVSIAITPAHKLSSLNQTAITNASFKTQKLPDDITPEIDDGSTSDPDTDGKAISTVSDKQNKLLSGIKLSTRPLKSALKRVERSITQKKTSEAREVNHSVAKSEKIDKPDGSKTNHTVSSPYREGYELTAAGAIGLEKLKDTDIHENDTNSEGSFSTANPGEIEIVVVPPEEDVQSNTTL</sequence>
<organism evidence="8 9">
    <name type="scientific">Bugula neritina</name>
    <name type="common">Brown bryozoan</name>
    <name type="synonym">Sertularia neritina</name>
    <dbReference type="NCBI Taxonomy" id="10212"/>
    <lineage>
        <taxon>Eukaryota</taxon>
        <taxon>Metazoa</taxon>
        <taxon>Spiralia</taxon>
        <taxon>Lophotrochozoa</taxon>
        <taxon>Bryozoa</taxon>
        <taxon>Gymnolaemata</taxon>
        <taxon>Cheilostomatida</taxon>
        <taxon>Flustrina</taxon>
        <taxon>Buguloidea</taxon>
        <taxon>Bugulidae</taxon>
        <taxon>Bugula</taxon>
    </lineage>
</organism>
<dbReference type="Pfam" id="PF09790">
    <property type="entry name" value="Hyccin"/>
    <property type="match status" value="1"/>
</dbReference>
<dbReference type="InterPro" id="IPR018619">
    <property type="entry name" value="Hyccin"/>
</dbReference>
<keyword evidence="3" id="KW-1003">Cell membrane</keyword>
<evidence type="ECO:0008006" key="10">
    <source>
        <dbReference type="Google" id="ProtNLM"/>
    </source>
</evidence>